<dbReference type="SUPFAM" id="SSF49452">
    <property type="entry name" value="Starch-binding domain-like"/>
    <property type="match status" value="1"/>
</dbReference>
<dbReference type="Gene3D" id="2.60.40.1120">
    <property type="entry name" value="Carboxypeptidase-like, regulatory domain"/>
    <property type="match status" value="1"/>
</dbReference>
<evidence type="ECO:0000313" key="1">
    <source>
        <dbReference type="EMBL" id="MBA0088091.1"/>
    </source>
</evidence>
<dbReference type="SUPFAM" id="SSF56935">
    <property type="entry name" value="Porins"/>
    <property type="match status" value="1"/>
</dbReference>
<organism evidence="1 2">
    <name type="scientific">Candidatus Acidiferrum panamense</name>
    <dbReference type="NCBI Taxonomy" id="2741543"/>
    <lineage>
        <taxon>Bacteria</taxon>
        <taxon>Pseudomonadati</taxon>
        <taxon>Acidobacteriota</taxon>
        <taxon>Terriglobia</taxon>
        <taxon>Candidatus Acidiferrales</taxon>
        <taxon>Candidatus Acidiferrum</taxon>
    </lineage>
</organism>
<sequence length="422" mass="46247">KDAAGHSYRTESDAAGRFAFHNLSSGDYQAEARKEGFFLLTGQAVTLHAGSNELSLLLNHEQEVREKVQVSAPSNQIDTRDTTERSTLTARDIRDIPVPNTHALQQSLVALPEIVEDHGDNLHVAGARSSETQYIMDGFEIGDPLSGALTSHFNVDATRGAEVQAANISAGYPHSGASILSLETFDGDDRWRFGTTNPAPGINIQEGAHLGNWYPRFTFSGPLERGRFWFSDAVGIQHTFGVIKQLPSSANTFEQWAGDNLLRLQYNFSSKHLLHATLLYNRASDSNLGLDALDPQSTTVTADQRRGFVSLKDQLWLHETLFELGVAADESVLEYTPQGSEPYILLINGTSGNYFQHLRERGRRLQAVSNVMAAPRHWHGTHQLSGGANVAGLIFHQFAERGEIDALRAANPNDGTTCTSPT</sequence>
<dbReference type="EMBL" id="JACDQQ010002334">
    <property type="protein sequence ID" value="MBA0088091.1"/>
    <property type="molecule type" value="Genomic_DNA"/>
</dbReference>
<keyword evidence="2" id="KW-1185">Reference proteome</keyword>
<feature type="non-terminal residue" evidence="1">
    <location>
        <position position="422"/>
    </location>
</feature>
<evidence type="ECO:0000313" key="2">
    <source>
        <dbReference type="Proteomes" id="UP000567293"/>
    </source>
</evidence>
<name>A0A7V8NV99_9BACT</name>
<dbReference type="GO" id="GO:0004180">
    <property type="term" value="F:carboxypeptidase activity"/>
    <property type="evidence" value="ECO:0007669"/>
    <property type="project" value="UniProtKB-KW"/>
</dbReference>
<dbReference type="AlphaFoldDB" id="A0A7V8NV99"/>
<dbReference type="GO" id="GO:0030246">
    <property type="term" value="F:carbohydrate binding"/>
    <property type="evidence" value="ECO:0007669"/>
    <property type="project" value="InterPro"/>
</dbReference>
<feature type="non-terminal residue" evidence="1">
    <location>
        <position position="1"/>
    </location>
</feature>
<proteinExistence type="predicted"/>
<reference evidence="1" key="1">
    <citation type="submission" date="2020-06" db="EMBL/GenBank/DDBJ databases">
        <title>Legume-microbial interactions unlock mineral nutrients during tropical forest succession.</title>
        <authorList>
            <person name="Epihov D.Z."/>
        </authorList>
    </citation>
    <scope>NUCLEOTIDE SEQUENCE [LARGE SCALE GENOMIC DNA]</scope>
    <source>
        <strain evidence="1">Pan2503</strain>
    </source>
</reference>
<gene>
    <name evidence="1" type="ORF">HRJ53_24160</name>
</gene>
<dbReference type="Proteomes" id="UP000567293">
    <property type="component" value="Unassembled WGS sequence"/>
</dbReference>
<dbReference type="InterPro" id="IPR013784">
    <property type="entry name" value="Carb-bd-like_fold"/>
</dbReference>
<comment type="caution">
    <text evidence="1">The sequence shown here is derived from an EMBL/GenBank/DDBJ whole genome shotgun (WGS) entry which is preliminary data.</text>
</comment>
<accession>A0A7V8NV99</accession>
<protein>
    <submittedName>
        <fullName evidence="1">Carboxypeptidase regulatory-like domain-containing protein</fullName>
    </submittedName>
</protein>